<evidence type="ECO:0000256" key="1">
    <source>
        <dbReference type="ARBA" id="ARBA00004300"/>
    </source>
</evidence>
<evidence type="ECO:0000256" key="4">
    <source>
        <dbReference type="ARBA" id="ARBA00035656"/>
    </source>
</evidence>
<keyword evidence="3" id="KW-0206">Cytoskeleton</keyword>
<dbReference type="InterPro" id="IPR029358">
    <property type="entry name" value="CFAP96"/>
</dbReference>
<accession>A0AAY4B311</accession>
<dbReference type="PANTHER" id="PTHR31144:SF1">
    <property type="entry name" value="UPF0602 PROTEIN C4ORF47"/>
    <property type="match status" value="1"/>
</dbReference>
<reference evidence="7" key="3">
    <citation type="submission" date="2025-09" db="UniProtKB">
        <authorList>
            <consortium name="Ensembl"/>
        </authorList>
    </citation>
    <scope>IDENTIFICATION</scope>
</reference>
<comment type="subcellular location">
    <subcellularLocation>
        <location evidence="1">Cytoplasm</location>
        <location evidence="1">Cytoskeleton</location>
        <location evidence="1">Microtubule organizing center</location>
        <location evidence="1">Centrosome</location>
    </subcellularLocation>
</comment>
<dbReference type="AlphaFoldDB" id="A0AAY4B311"/>
<reference evidence="7 8" key="1">
    <citation type="submission" date="2020-06" db="EMBL/GenBank/DDBJ databases">
        <authorList>
            <consortium name="Wellcome Sanger Institute Data Sharing"/>
        </authorList>
    </citation>
    <scope>NUCLEOTIDE SEQUENCE [LARGE SCALE GENOMIC DNA]</scope>
</reference>
<keyword evidence="8" id="KW-1185">Reference proteome</keyword>
<dbReference type="GO" id="GO:0005813">
    <property type="term" value="C:centrosome"/>
    <property type="evidence" value="ECO:0007669"/>
    <property type="project" value="UniProtKB-SubCell"/>
</dbReference>
<dbReference type="Pfam" id="PF15239">
    <property type="entry name" value="CFAP96-like"/>
    <property type="match status" value="1"/>
</dbReference>
<dbReference type="Proteomes" id="UP000694580">
    <property type="component" value="Chromosome 18"/>
</dbReference>
<proteinExistence type="inferred from homology"/>
<organism evidence="7 8">
    <name type="scientific">Denticeps clupeoides</name>
    <name type="common">denticle herring</name>
    <dbReference type="NCBI Taxonomy" id="299321"/>
    <lineage>
        <taxon>Eukaryota</taxon>
        <taxon>Metazoa</taxon>
        <taxon>Chordata</taxon>
        <taxon>Craniata</taxon>
        <taxon>Vertebrata</taxon>
        <taxon>Euteleostomi</taxon>
        <taxon>Actinopterygii</taxon>
        <taxon>Neopterygii</taxon>
        <taxon>Teleostei</taxon>
        <taxon>Clupei</taxon>
        <taxon>Clupeiformes</taxon>
        <taxon>Denticipitoidei</taxon>
        <taxon>Denticipitidae</taxon>
        <taxon>Denticeps</taxon>
    </lineage>
</organism>
<comment type="similarity">
    <text evidence="4">Belongs to the CFAP96 family.</text>
</comment>
<dbReference type="PANTHER" id="PTHR31144">
    <property type="entry name" value="UPF0602 PROTEIN C4ORF47"/>
    <property type="match status" value="1"/>
</dbReference>
<evidence type="ECO:0000256" key="2">
    <source>
        <dbReference type="ARBA" id="ARBA00022490"/>
    </source>
</evidence>
<sequence>MPPEGKSDMERVGLFKEMGYISVGDKYTPFTYRPFNESAQKDKQMLTGGAKTKSALQAGYFDPQFKRIFEREALTDPVKLQRQHRMQEAKKNLGKAFLPGGGEAKPCGIGSYYGTLGGPVEALSAQLVPRKPHKSPGKNLYTSPSKKGSGYGYPNVTLSRPDPYSSDPFDRAKDLHRRETVNHKSKLKGGPFRLNLHPKEYFDTNPYKLDKLLPPEKEKRAKGHFTVPFKPSSPGKRTGGMKSGTFDAYPAHSADPYVPRKAKPAVKDVKVFRPCPGPKSTPVKSILSVNASKMVNSVNYTTIPSVMAY</sequence>
<protein>
    <recommendedName>
        <fullName evidence="5">Cilia-and flagella-associated protein 96</fullName>
    </recommendedName>
</protein>
<dbReference type="GO" id="GO:0005881">
    <property type="term" value="C:cytoplasmic microtubule"/>
    <property type="evidence" value="ECO:0007669"/>
    <property type="project" value="TreeGrafter"/>
</dbReference>
<name>A0AAY4B311_9TELE</name>
<feature type="region of interest" description="Disordered" evidence="6">
    <location>
        <begin position="128"/>
        <end position="166"/>
    </location>
</feature>
<evidence type="ECO:0000256" key="5">
    <source>
        <dbReference type="ARBA" id="ARBA00035693"/>
    </source>
</evidence>
<dbReference type="Ensembl" id="ENSDCDT00010014910.1">
    <property type="protein sequence ID" value="ENSDCDP00010014141.1"/>
    <property type="gene ID" value="ENSDCDG00010006492.1"/>
</dbReference>
<dbReference type="GeneTree" id="ENSGT00390000010980"/>
<gene>
    <name evidence="7" type="primary">C4orf47</name>
</gene>
<evidence type="ECO:0000313" key="8">
    <source>
        <dbReference type="Proteomes" id="UP000694580"/>
    </source>
</evidence>
<reference evidence="7" key="2">
    <citation type="submission" date="2025-08" db="UniProtKB">
        <authorList>
            <consortium name="Ensembl"/>
        </authorList>
    </citation>
    <scope>IDENTIFICATION</scope>
</reference>
<evidence type="ECO:0000256" key="3">
    <source>
        <dbReference type="ARBA" id="ARBA00023212"/>
    </source>
</evidence>
<evidence type="ECO:0000256" key="6">
    <source>
        <dbReference type="SAM" id="MobiDB-lite"/>
    </source>
</evidence>
<keyword evidence="2" id="KW-0963">Cytoplasm</keyword>
<evidence type="ECO:0000313" key="7">
    <source>
        <dbReference type="Ensembl" id="ENSDCDP00010014141.1"/>
    </source>
</evidence>